<evidence type="ECO:0000256" key="1">
    <source>
        <dbReference type="PROSITE-ProRule" id="PRU00152"/>
    </source>
</evidence>
<evidence type="ECO:0000313" key="4">
    <source>
        <dbReference type="Proteomes" id="UP001605036"/>
    </source>
</evidence>
<name>A0ABD1ZMS5_9MARC</name>
<dbReference type="InterPro" id="IPR010417">
    <property type="entry name" value="Embryo-specific_ATS3"/>
</dbReference>
<organism evidence="3 4">
    <name type="scientific">Riccia fluitans</name>
    <dbReference type="NCBI Taxonomy" id="41844"/>
    <lineage>
        <taxon>Eukaryota</taxon>
        <taxon>Viridiplantae</taxon>
        <taxon>Streptophyta</taxon>
        <taxon>Embryophyta</taxon>
        <taxon>Marchantiophyta</taxon>
        <taxon>Marchantiopsida</taxon>
        <taxon>Marchantiidae</taxon>
        <taxon>Marchantiales</taxon>
        <taxon>Ricciaceae</taxon>
        <taxon>Riccia</taxon>
    </lineage>
</organism>
<gene>
    <name evidence="3" type="ORF">R1flu_020363</name>
</gene>
<dbReference type="AlphaFoldDB" id="A0ABD1ZMS5"/>
<keyword evidence="4" id="KW-1185">Reference proteome</keyword>
<accession>A0ABD1ZMS5</accession>
<comment type="caution">
    <text evidence="1">Lacks conserved residue(s) required for the propagation of feature annotation.</text>
</comment>
<dbReference type="PROSITE" id="PS50095">
    <property type="entry name" value="PLAT"/>
    <property type="match status" value="1"/>
</dbReference>
<proteinExistence type="predicted"/>
<dbReference type="Gene3D" id="2.60.60.20">
    <property type="entry name" value="PLAT/LH2 domain"/>
    <property type="match status" value="1"/>
</dbReference>
<dbReference type="InterPro" id="IPR036392">
    <property type="entry name" value="PLAT/LH2_dom_sf"/>
</dbReference>
<comment type="caution">
    <text evidence="3">The sequence shown here is derived from an EMBL/GenBank/DDBJ whole genome shotgun (WGS) entry which is preliminary data.</text>
</comment>
<evidence type="ECO:0000259" key="2">
    <source>
        <dbReference type="PROSITE" id="PS50095"/>
    </source>
</evidence>
<dbReference type="PANTHER" id="PTHR31718:SF60">
    <property type="entry name" value="LIPOXYGENASE HOMOLOGY DOMAIN-CONTAINING PROTEIN 1"/>
    <property type="match status" value="1"/>
</dbReference>
<dbReference type="SUPFAM" id="SSF49723">
    <property type="entry name" value="Lipase/lipooxygenase domain (PLAT/LH2 domain)"/>
    <property type="match status" value="1"/>
</dbReference>
<dbReference type="Pfam" id="PF06232">
    <property type="entry name" value="ATS3"/>
    <property type="match status" value="1"/>
</dbReference>
<protein>
    <recommendedName>
        <fullName evidence="2">PLAT domain-containing protein</fullName>
    </recommendedName>
</protein>
<feature type="domain" description="PLAT" evidence="2">
    <location>
        <begin position="66"/>
        <end position="184"/>
    </location>
</feature>
<dbReference type="Proteomes" id="UP001605036">
    <property type="component" value="Unassembled WGS sequence"/>
</dbReference>
<dbReference type="InterPro" id="IPR001024">
    <property type="entry name" value="PLAT/LH2_dom"/>
</dbReference>
<dbReference type="PANTHER" id="PTHR31718">
    <property type="entry name" value="PLAT DOMAIN-CONTAINING PROTEIN"/>
    <property type="match status" value="1"/>
</dbReference>
<evidence type="ECO:0000313" key="3">
    <source>
        <dbReference type="EMBL" id="KAL2652235.1"/>
    </source>
</evidence>
<sequence length="191" mass="21390">MGTSRGCWEKTFSKSLVVIQMGLSPALVWLLIFFPAASAKAAVNFSSTDTLQTKETANLEVNNEVCTYTVSTVTGKRAGSETDSVISLRLENSRDQSVYFSELDNGKRHFQRGHTDKFIMLGNCVSDLCKMTLYTDDSWDFGAWYVETVSVSVETPSGSEHRTWEVQDWLPRDDDAAELFLVVDDCQKENS</sequence>
<reference evidence="3 4" key="1">
    <citation type="submission" date="2024-09" db="EMBL/GenBank/DDBJ databases">
        <title>Chromosome-scale assembly of Riccia fluitans.</title>
        <authorList>
            <person name="Paukszto L."/>
            <person name="Sawicki J."/>
            <person name="Karawczyk K."/>
            <person name="Piernik-Szablinska J."/>
            <person name="Szczecinska M."/>
            <person name="Mazdziarz M."/>
        </authorList>
    </citation>
    <scope>NUCLEOTIDE SEQUENCE [LARGE SCALE GENOMIC DNA]</scope>
    <source>
        <strain evidence="3">Rf_01</strain>
        <tissue evidence="3">Aerial parts of the thallus</tissue>
    </source>
</reference>
<dbReference type="EMBL" id="JBHFFA010000001">
    <property type="protein sequence ID" value="KAL2652235.1"/>
    <property type="molecule type" value="Genomic_DNA"/>
</dbReference>